<feature type="transmembrane region" description="Helical" evidence="7">
    <location>
        <begin position="346"/>
        <end position="365"/>
    </location>
</feature>
<dbReference type="PANTHER" id="PTHR42770">
    <property type="entry name" value="AMINO ACID TRANSPORTER-RELATED"/>
    <property type="match status" value="1"/>
</dbReference>
<feature type="transmembrane region" description="Helical" evidence="7">
    <location>
        <begin position="238"/>
        <end position="260"/>
    </location>
</feature>
<dbReference type="Gene3D" id="1.20.1740.10">
    <property type="entry name" value="Amino acid/polyamine transporter I"/>
    <property type="match status" value="1"/>
</dbReference>
<dbReference type="InterPro" id="IPR002293">
    <property type="entry name" value="AA/rel_permease1"/>
</dbReference>
<dbReference type="RefSeq" id="WP_154473121.1">
    <property type="nucleotide sequence ID" value="NZ_VUMD01000013.1"/>
</dbReference>
<comment type="subcellular location">
    <subcellularLocation>
        <location evidence="1">Cell membrane</location>
        <topology evidence="1">Multi-pass membrane protein</topology>
    </subcellularLocation>
</comment>
<dbReference type="GO" id="GO:0022857">
    <property type="term" value="F:transmembrane transporter activity"/>
    <property type="evidence" value="ECO:0007669"/>
    <property type="project" value="InterPro"/>
</dbReference>
<keyword evidence="3" id="KW-1003">Cell membrane</keyword>
<feature type="transmembrane region" description="Helical" evidence="7">
    <location>
        <begin position="41"/>
        <end position="64"/>
    </location>
</feature>
<feature type="transmembrane region" description="Helical" evidence="7">
    <location>
        <begin position="158"/>
        <end position="181"/>
    </location>
</feature>
<evidence type="ECO:0000256" key="6">
    <source>
        <dbReference type="ARBA" id="ARBA00023136"/>
    </source>
</evidence>
<feature type="transmembrane region" description="Helical" evidence="7">
    <location>
        <begin position="371"/>
        <end position="394"/>
    </location>
</feature>
<evidence type="ECO:0000313" key="9">
    <source>
        <dbReference type="Proteomes" id="UP000429958"/>
    </source>
</evidence>
<comment type="caution">
    <text evidence="8">The sequence shown here is derived from an EMBL/GenBank/DDBJ whole genome shotgun (WGS) entry which is preliminary data.</text>
</comment>
<evidence type="ECO:0000313" key="8">
    <source>
        <dbReference type="EMBL" id="MSS37679.1"/>
    </source>
</evidence>
<accession>A0A7X2NMN2</accession>
<evidence type="ECO:0000256" key="1">
    <source>
        <dbReference type="ARBA" id="ARBA00004651"/>
    </source>
</evidence>
<dbReference type="Proteomes" id="UP000429958">
    <property type="component" value="Unassembled WGS sequence"/>
</dbReference>
<dbReference type="InterPro" id="IPR050367">
    <property type="entry name" value="APC_superfamily"/>
</dbReference>
<feature type="transmembrane region" description="Helical" evidence="7">
    <location>
        <begin position="201"/>
        <end position="217"/>
    </location>
</feature>
<gene>
    <name evidence="8" type="ORF">FYJ39_14130</name>
</gene>
<sequence>MQKKDDKRIRWNTLALMAFSTVWGFGNVINGFSEYGGLKAIVSWALIFAIYFIPYALMVGELGSTFKNAGGGVSSWINETIGPRMAYYAGWTYWVVHMPYISQKPNSTVIAASWALFQDKRASDMNTTVMQLICLVIFLFAMYLSSKGIAVLKRLSTLAGSAMFIMSMLFIVMMIAAPALTEGSFQRIEWTKETFIPTFDSGFFMGLSILVFAVGGCEKISPYVNKMKNPAKEFSKGMVALAFMVAVTAILGTIALGMMFDSNQIPGDLMTNGAYYAFQKLGAYYHLGNFFVVVYALTNLIGQFSVMALSVDAPLRMLLDSADSRFIPRKMFEKNENGIYTNGHKLVLLIVSILIIVPAFGIKNVDVLVRWLVKVNSVCMPLRYLWVFAAYIALKKAGKVFQAEYRFVKGRRAGMAFGIWCFGFTAFACVTGIYSNDPFQLALNIVTPFVLVGLGVIMPCLAARERKKG</sequence>
<feature type="transmembrane region" description="Helical" evidence="7">
    <location>
        <begin position="128"/>
        <end position="146"/>
    </location>
</feature>
<dbReference type="AlphaFoldDB" id="A0A7X2NMN2"/>
<keyword evidence="9" id="KW-1185">Reference proteome</keyword>
<proteinExistence type="predicted"/>
<feature type="transmembrane region" description="Helical" evidence="7">
    <location>
        <begin position="441"/>
        <end position="463"/>
    </location>
</feature>
<name>A0A7X2NMN2_9CLOT</name>
<evidence type="ECO:0000256" key="5">
    <source>
        <dbReference type="ARBA" id="ARBA00022989"/>
    </source>
</evidence>
<evidence type="ECO:0000256" key="2">
    <source>
        <dbReference type="ARBA" id="ARBA00022448"/>
    </source>
</evidence>
<dbReference type="PIRSF" id="PIRSF006060">
    <property type="entry name" value="AA_transporter"/>
    <property type="match status" value="1"/>
</dbReference>
<evidence type="ECO:0000256" key="4">
    <source>
        <dbReference type="ARBA" id="ARBA00022692"/>
    </source>
</evidence>
<organism evidence="8 9">
    <name type="scientific">Clostridium porci</name>
    <dbReference type="NCBI Taxonomy" id="2605778"/>
    <lineage>
        <taxon>Bacteria</taxon>
        <taxon>Bacillati</taxon>
        <taxon>Bacillota</taxon>
        <taxon>Clostridia</taxon>
        <taxon>Eubacteriales</taxon>
        <taxon>Clostridiaceae</taxon>
        <taxon>Clostridium</taxon>
    </lineage>
</organism>
<protein>
    <submittedName>
        <fullName evidence="8">Amino acid permease</fullName>
    </submittedName>
</protein>
<keyword evidence="4 7" id="KW-0812">Transmembrane</keyword>
<dbReference type="PANTHER" id="PTHR42770:SF15">
    <property type="entry name" value="GLUTAMATE_GAMMA-AMINOBUTYRATE ANTIPORTER-RELATED"/>
    <property type="match status" value="1"/>
</dbReference>
<keyword evidence="6 7" id="KW-0472">Membrane</keyword>
<keyword evidence="5 7" id="KW-1133">Transmembrane helix</keyword>
<dbReference type="GO" id="GO:0005886">
    <property type="term" value="C:plasma membrane"/>
    <property type="evidence" value="ECO:0007669"/>
    <property type="project" value="UniProtKB-SubCell"/>
</dbReference>
<reference evidence="8 9" key="1">
    <citation type="submission" date="2019-08" db="EMBL/GenBank/DDBJ databases">
        <title>In-depth cultivation of the pig gut microbiome towards novel bacterial diversity and tailored functional studies.</title>
        <authorList>
            <person name="Wylensek D."/>
            <person name="Hitch T.C.A."/>
            <person name="Clavel T."/>
        </authorList>
    </citation>
    <scope>NUCLEOTIDE SEQUENCE [LARGE SCALE GENOMIC DNA]</scope>
    <source>
        <strain evidence="8 9">WCA-389-WT-23D1</strain>
    </source>
</reference>
<dbReference type="Pfam" id="PF13520">
    <property type="entry name" value="AA_permease_2"/>
    <property type="match status" value="1"/>
</dbReference>
<evidence type="ECO:0000256" key="7">
    <source>
        <dbReference type="SAM" id="Phobius"/>
    </source>
</evidence>
<feature type="transmembrane region" description="Helical" evidence="7">
    <location>
        <begin position="415"/>
        <end position="435"/>
    </location>
</feature>
<keyword evidence="2" id="KW-0813">Transport</keyword>
<dbReference type="EMBL" id="VUMD01000013">
    <property type="protein sequence ID" value="MSS37679.1"/>
    <property type="molecule type" value="Genomic_DNA"/>
</dbReference>
<evidence type="ECO:0000256" key="3">
    <source>
        <dbReference type="ARBA" id="ARBA00022475"/>
    </source>
</evidence>